<dbReference type="EMBL" id="CAKXYP010000019">
    <property type="protein sequence ID" value="CAH9418675.1"/>
    <property type="molecule type" value="Genomic_DNA"/>
</dbReference>
<feature type="region of interest" description="Disordered" evidence="1">
    <location>
        <begin position="1"/>
        <end position="75"/>
    </location>
</feature>
<dbReference type="RefSeq" id="WP_234331351.1">
    <property type="nucleotide sequence ID" value="NZ_CAKXYP010000019.1"/>
</dbReference>
<proteinExistence type="predicted"/>
<protein>
    <submittedName>
        <fullName evidence="2">Uncharacterized protein</fullName>
    </submittedName>
</protein>
<gene>
    <name evidence="2" type="ORF">SGL43_05725</name>
</gene>
<organism evidence="2 3">
    <name type="scientific">Streptomyces globisporus</name>
    <dbReference type="NCBI Taxonomy" id="1908"/>
    <lineage>
        <taxon>Bacteria</taxon>
        <taxon>Bacillati</taxon>
        <taxon>Actinomycetota</taxon>
        <taxon>Actinomycetes</taxon>
        <taxon>Kitasatosporales</taxon>
        <taxon>Streptomycetaceae</taxon>
        <taxon>Streptomyces</taxon>
    </lineage>
</organism>
<accession>A0ABN8V761</accession>
<sequence length="342" mass="35847">MSEQTVTPGAEVIPEETGAPVAPEAAVAPEKAEVPEATVAPESAETPEAAAAPVAPEAPFAPAPHPVPEGAPPLPDAPPVVAVAADAAPRPPRRVLRAVARWTAAALAFGVLGTGTAFGIASLERTDVPGLATEGDGRWDYPDLSLPALPAGSPRPFSSGNPAEIHHADLRGLLLPAPAGAKPDKKLTGGWISTETFLDAYREQDRRSVAQLLKDAAPRHIAARGWTMPDGTASRIYLVRFNSTAFASRMIDDLNVGSSAGTPLARTDTTDLDPAWGSADDIENLSSFVFTEQAPFGAEHVRQAYTLAGDTMALVVHERPGKRETARIPFQQTLILQNQLLA</sequence>
<feature type="compositionally biased region" description="Pro residues" evidence="1">
    <location>
        <begin position="59"/>
        <end position="75"/>
    </location>
</feature>
<comment type="caution">
    <text evidence="2">The sequence shown here is derived from an EMBL/GenBank/DDBJ whole genome shotgun (WGS) entry which is preliminary data.</text>
</comment>
<dbReference type="Proteomes" id="UP001154015">
    <property type="component" value="Unassembled WGS sequence"/>
</dbReference>
<evidence type="ECO:0000313" key="3">
    <source>
        <dbReference type="Proteomes" id="UP001154015"/>
    </source>
</evidence>
<evidence type="ECO:0000256" key="1">
    <source>
        <dbReference type="SAM" id="MobiDB-lite"/>
    </source>
</evidence>
<name>A0ABN8V761_STRGL</name>
<feature type="compositionally biased region" description="Low complexity" evidence="1">
    <location>
        <begin position="15"/>
        <end position="58"/>
    </location>
</feature>
<reference evidence="2" key="1">
    <citation type="submission" date="2022-03" db="EMBL/GenBank/DDBJ databases">
        <authorList>
            <person name="Leyn A S."/>
        </authorList>
    </citation>
    <scope>NUCLEOTIDE SEQUENCE</scope>
    <source>
        <strain evidence="2">Streptomyces globisporus 4-3</strain>
    </source>
</reference>
<keyword evidence="3" id="KW-1185">Reference proteome</keyword>
<evidence type="ECO:0000313" key="2">
    <source>
        <dbReference type="EMBL" id="CAH9418675.1"/>
    </source>
</evidence>